<dbReference type="InterPro" id="IPR006941">
    <property type="entry name" value="RNase_CAF1"/>
</dbReference>
<dbReference type="Proteomes" id="UP000419144">
    <property type="component" value="Unassembled WGS sequence"/>
</dbReference>
<reference evidence="2" key="1">
    <citation type="submission" date="2019-11" db="EMBL/GenBank/DDBJ databases">
        <title>Leishmania tarentolae CDS.</title>
        <authorList>
            <person name="Goto Y."/>
            <person name="Yamagishi J."/>
        </authorList>
    </citation>
    <scope>NUCLEOTIDE SEQUENCE [LARGE SCALE GENOMIC DNA]</scope>
    <source>
        <strain evidence="2">Parrot Tar II</strain>
    </source>
</reference>
<organism evidence="2 3">
    <name type="scientific">Leishmania tarentolae</name>
    <name type="common">Sauroleishmania tarentolae</name>
    <dbReference type="NCBI Taxonomy" id="5689"/>
    <lineage>
        <taxon>Eukaryota</taxon>
        <taxon>Discoba</taxon>
        <taxon>Euglenozoa</taxon>
        <taxon>Kinetoplastea</taxon>
        <taxon>Metakinetoplastina</taxon>
        <taxon>Trypanosomatida</taxon>
        <taxon>Trypanosomatidae</taxon>
        <taxon>Leishmaniinae</taxon>
        <taxon>Leishmania</taxon>
        <taxon>lizard Leishmania</taxon>
    </lineage>
</organism>
<dbReference type="SUPFAM" id="SSF53098">
    <property type="entry name" value="Ribonuclease H-like"/>
    <property type="match status" value="1"/>
</dbReference>
<proteinExistence type="inferred from homology"/>
<dbReference type="GO" id="GO:0000175">
    <property type="term" value="F:3'-5'-RNA exonuclease activity"/>
    <property type="evidence" value="ECO:0007669"/>
    <property type="project" value="TreeGrafter"/>
</dbReference>
<keyword evidence="3" id="KW-1185">Reference proteome</keyword>
<dbReference type="PANTHER" id="PTHR15092">
    <property type="entry name" value="POLY A -SPECIFIC RIBONUCLEASE/TARGET OF EGR1, MEMBER 1"/>
    <property type="match status" value="1"/>
</dbReference>
<dbReference type="InterPro" id="IPR012337">
    <property type="entry name" value="RNaseH-like_sf"/>
</dbReference>
<dbReference type="PANTHER" id="PTHR15092:SF22">
    <property type="entry name" value="POLY(A)-SPECIFIC RIBONUCLEASE PNLDC1"/>
    <property type="match status" value="1"/>
</dbReference>
<protein>
    <submittedName>
        <fullName evidence="2">Uncharacterized protein</fullName>
    </submittedName>
</protein>
<sequence>MDITRYNQHLALSDFAREVERCEFCAIDQEMTGVDLPGVSVPFGASPEAVYEAKRAAVHAYSAFQMGIALFTKTENDTYEVRPYNFYLLNSSGDLHLNLSAVSFLIANHMNFQTWLTSGLPFCTKQEEAVYEEIPTATFTDLAEQEMADELIKAIDEWMSTGSEPLVKELRCVTNFARSLQSFVNHRYDGHISLVYEGKPYMGEKMKFTLTKLNTNEWISEQKKRGLECDRKRAQHLGFRQFWKVLVQSGKPIVGHNFMQDLMFMIHMHEMPLSMDYLEFKKVLRDLLPVIYDTKTMAIKLTGDSAFPVTHLEPLYQECRRRAGLSSDLFTQQYVFPPGFYGYNDSAVKLQGKAHEAAYDAYMTGIVFSLMQKLYPGAFTKLKNVISAFGSVYFFSVDTDDELVSPSTFILKCAVPCQLEEIEALFFATEEMTSQTGEKGKVDWKKVSYKVGGLTISEDANKYSSFCVVMKQTMTVDDLNGRLESLRDKLLPENTYINRRLLDLITVHNI</sequence>
<dbReference type="GO" id="GO:0003723">
    <property type="term" value="F:RNA binding"/>
    <property type="evidence" value="ECO:0007669"/>
    <property type="project" value="TreeGrafter"/>
</dbReference>
<evidence type="ECO:0000313" key="2">
    <source>
        <dbReference type="EMBL" id="GET93738.1"/>
    </source>
</evidence>
<evidence type="ECO:0000256" key="1">
    <source>
        <dbReference type="ARBA" id="ARBA00008372"/>
    </source>
</evidence>
<comment type="caution">
    <text evidence="2">The sequence shown here is derived from an EMBL/GenBank/DDBJ whole genome shotgun (WGS) entry which is preliminary data.</text>
</comment>
<dbReference type="OrthoDB" id="414075at2759"/>
<dbReference type="InterPro" id="IPR051181">
    <property type="entry name" value="CAF1_poly(A)_ribonucleases"/>
</dbReference>
<dbReference type="InterPro" id="IPR036397">
    <property type="entry name" value="RNaseH_sf"/>
</dbReference>
<name>A0A640KWJ6_LEITA</name>
<gene>
    <name evidence="2" type="ORF">LtaPh_3665400</name>
</gene>
<dbReference type="EMBL" id="BLBS01000057">
    <property type="protein sequence ID" value="GET93738.1"/>
    <property type="molecule type" value="Genomic_DNA"/>
</dbReference>
<dbReference type="Pfam" id="PF04857">
    <property type="entry name" value="CAF1"/>
    <property type="match status" value="1"/>
</dbReference>
<dbReference type="VEuPathDB" id="TriTrypDB:LtaPh_3665400"/>
<dbReference type="Gene3D" id="3.30.420.10">
    <property type="entry name" value="Ribonuclease H-like superfamily/Ribonuclease H"/>
    <property type="match status" value="2"/>
</dbReference>
<comment type="similarity">
    <text evidence="1">Belongs to the CAF1 family.</text>
</comment>
<accession>A0A640KWJ6</accession>
<evidence type="ECO:0000313" key="3">
    <source>
        <dbReference type="Proteomes" id="UP000419144"/>
    </source>
</evidence>
<dbReference type="AlphaFoldDB" id="A0A640KWJ6"/>